<dbReference type="Gene3D" id="1.10.630.10">
    <property type="entry name" value="Cytochrome P450"/>
    <property type="match status" value="1"/>
</dbReference>
<dbReference type="PANTHER" id="PTHR46696">
    <property type="entry name" value="P450, PUTATIVE (EUROFUNG)-RELATED"/>
    <property type="match status" value="1"/>
</dbReference>
<sequence length="417" mass="45688">METTHIYSLSDPGLIDDPYGGFGVIREEAPVARGDLGGRPVWIVTRHDDVSTVLGDRRFVNNSLSLPGSTVDARAETLVGMGVSRDRVPYLAGNLVHTDPPDHTRLRKLVTRAFSARRVKELRPRVRVLTDELLTTLPGHAGPDGTVDFIEHFAYPLPITVICELLGVPASDRPRWRSWSEDYTSADIGRMDTMLAAMSTYLRELAEQRRAEPTDDLFTALLQAHDEDNGRLSDTELITMVLTLMIAGHETTAHLLGNGLVALLTHPDQLALLRGSPELMPGAVQELLRWCSPIVVGMLRYAAEDVTVGDTLIRQGECVQVVLGSANHDPRRYPDPDRLDITRPAGAAGAHHLAYSHGPHYCLGASLANQEAEVAFTALLGTYPHLALAVPREQLDWKPLPLIRQLAHLPVTLGTPS</sequence>
<comment type="caution">
    <text evidence="2">The sequence shown here is derived from an EMBL/GenBank/DDBJ whole genome shotgun (WGS) entry which is preliminary data.</text>
</comment>
<dbReference type="RefSeq" id="WP_209211217.1">
    <property type="nucleotide sequence ID" value="NZ_JAFFZM010000007.1"/>
</dbReference>
<accession>A0ABS3XVR6</accession>
<gene>
    <name evidence="2" type="ORF">JW613_14505</name>
</gene>
<evidence type="ECO:0000256" key="1">
    <source>
        <dbReference type="ARBA" id="ARBA00010617"/>
    </source>
</evidence>
<name>A0ABS3XVR6_9ACTN</name>
<dbReference type="GeneID" id="96259816"/>
<dbReference type="Pfam" id="PF00067">
    <property type="entry name" value="p450"/>
    <property type="match status" value="2"/>
</dbReference>
<evidence type="ECO:0000313" key="2">
    <source>
        <dbReference type="EMBL" id="MBO8199497.1"/>
    </source>
</evidence>
<dbReference type="Proteomes" id="UP000721954">
    <property type="component" value="Unassembled WGS sequence"/>
</dbReference>
<dbReference type="InterPro" id="IPR001128">
    <property type="entry name" value="Cyt_P450"/>
</dbReference>
<dbReference type="InterPro" id="IPR002397">
    <property type="entry name" value="Cyt_P450_B"/>
</dbReference>
<comment type="similarity">
    <text evidence="1">Belongs to the cytochrome P450 family.</text>
</comment>
<dbReference type="PANTHER" id="PTHR46696:SF1">
    <property type="entry name" value="CYTOCHROME P450 YJIB-RELATED"/>
    <property type="match status" value="1"/>
</dbReference>
<reference evidence="2 3" key="1">
    <citation type="submission" date="2021-02" db="EMBL/GenBank/DDBJ databases">
        <title>Streptomyces spirodelae sp. nov., isolated from duckweed.</title>
        <authorList>
            <person name="Saimee Y."/>
            <person name="Duangmal K."/>
        </authorList>
    </citation>
    <scope>NUCLEOTIDE SEQUENCE [LARGE SCALE GENOMIC DNA]</scope>
    <source>
        <strain evidence="2 3">DSM 42105</strain>
    </source>
</reference>
<dbReference type="EMBL" id="JAFFZM010000007">
    <property type="protein sequence ID" value="MBO8199497.1"/>
    <property type="molecule type" value="Genomic_DNA"/>
</dbReference>
<organism evidence="2 3">
    <name type="scientific">Streptomyces smyrnaeus</name>
    <dbReference type="NCBI Taxonomy" id="1387713"/>
    <lineage>
        <taxon>Bacteria</taxon>
        <taxon>Bacillati</taxon>
        <taxon>Actinomycetota</taxon>
        <taxon>Actinomycetes</taxon>
        <taxon>Kitasatosporales</taxon>
        <taxon>Streptomycetaceae</taxon>
        <taxon>Streptomyces</taxon>
    </lineage>
</organism>
<dbReference type="PRINTS" id="PR00359">
    <property type="entry name" value="BP450"/>
</dbReference>
<keyword evidence="3" id="KW-1185">Reference proteome</keyword>
<evidence type="ECO:0000313" key="3">
    <source>
        <dbReference type="Proteomes" id="UP000721954"/>
    </source>
</evidence>
<dbReference type="SUPFAM" id="SSF48264">
    <property type="entry name" value="Cytochrome P450"/>
    <property type="match status" value="1"/>
</dbReference>
<proteinExistence type="inferred from homology"/>
<dbReference type="InterPro" id="IPR036396">
    <property type="entry name" value="Cyt_P450_sf"/>
</dbReference>
<protein>
    <submittedName>
        <fullName evidence="2">Cytochrome P450</fullName>
    </submittedName>
</protein>
<dbReference type="CDD" id="cd11029">
    <property type="entry name" value="CYP107-like"/>
    <property type="match status" value="1"/>
</dbReference>